<organism evidence="2 3">
    <name type="scientific">Lacrimispora xylanisolvens</name>
    <dbReference type="NCBI Taxonomy" id="384636"/>
    <lineage>
        <taxon>Bacteria</taxon>
        <taxon>Bacillati</taxon>
        <taxon>Bacillota</taxon>
        <taxon>Clostridia</taxon>
        <taxon>Lachnospirales</taxon>
        <taxon>Lachnospiraceae</taxon>
        <taxon>Lacrimispora</taxon>
    </lineage>
</organism>
<keyword evidence="1" id="KW-1133">Transmembrane helix</keyword>
<evidence type="ECO:0000313" key="3">
    <source>
        <dbReference type="Proteomes" id="UP000237749"/>
    </source>
</evidence>
<reference evidence="2 3" key="1">
    <citation type="submission" date="2018-02" db="EMBL/GenBank/DDBJ databases">
        <title>Genomic Encyclopedia of Archaeal and Bacterial Type Strains, Phase II (KMG-II): from individual species to whole genera.</title>
        <authorList>
            <person name="Goeker M."/>
        </authorList>
    </citation>
    <scope>NUCLEOTIDE SEQUENCE [LARGE SCALE GENOMIC DNA]</scope>
    <source>
        <strain evidence="2 3">DSM 3808</strain>
    </source>
</reference>
<accession>A0A2S6HSI2</accession>
<dbReference type="EMBL" id="PTJA01000006">
    <property type="protein sequence ID" value="PPK80637.1"/>
    <property type="molecule type" value="Genomic_DNA"/>
</dbReference>
<keyword evidence="1" id="KW-0472">Membrane</keyword>
<dbReference type="Proteomes" id="UP000237749">
    <property type="component" value="Unassembled WGS sequence"/>
</dbReference>
<feature type="transmembrane region" description="Helical" evidence="1">
    <location>
        <begin position="12"/>
        <end position="32"/>
    </location>
</feature>
<feature type="transmembrane region" description="Helical" evidence="1">
    <location>
        <begin position="52"/>
        <end position="74"/>
    </location>
</feature>
<proteinExistence type="predicted"/>
<evidence type="ECO:0000256" key="1">
    <source>
        <dbReference type="SAM" id="Phobius"/>
    </source>
</evidence>
<gene>
    <name evidence="2" type="ORF">BXY41_106227</name>
</gene>
<evidence type="ECO:0000313" key="2">
    <source>
        <dbReference type="EMBL" id="PPK80637.1"/>
    </source>
</evidence>
<dbReference type="RefSeq" id="WP_104437322.1">
    <property type="nucleotide sequence ID" value="NZ_PTJA01000006.1"/>
</dbReference>
<name>A0A2S6HSI2_9FIRM</name>
<dbReference type="OrthoDB" id="9776638at2"/>
<sequence length="216" mass="24678">MEKWFSWIIKHLGIVTALLFVIIIGIPIIIHICFKISAPYEFLVADWDSGSVLSYYGSVLGFLGTVILSILALYQNQEIKKEADKRSELLERTIHSPELKLSYLASYGGNYSNMQFELENISNNLADNITVGEFKVFDKSGNIIDKPNQNSLYKSHLSGKEKLTFSFINGKLDESNLKLEFIISCEDKFHNNLHYKATMIIVNPDYCSYTLNFVRI</sequence>
<keyword evidence="1" id="KW-0812">Transmembrane</keyword>
<protein>
    <submittedName>
        <fullName evidence="2">Uncharacterized protein</fullName>
    </submittedName>
</protein>
<keyword evidence="3" id="KW-1185">Reference proteome</keyword>
<comment type="caution">
    <text evidence="2">The sequence shown here is derived from an EMBL/GenBank/DDBJ whole genome shotgun (WGS) entry which is preliminary data.</text>
</comment>
<dbReference type="AlphaFoldDB" id="A0A2S6HSI2"/>